<protein>
    <submittedName>
        <fullName evidence="2">Uncharacterized protein</fullName>
    </submittedName>
</protein>
<dbReference type="VEuPathDB" id="FungiDB:sscle_02g021650"/>
<gene>
    <name evidence="2" type="ORF">sscle_02g021650</name>
</gene>
<dbReference type="EMBL" id="CP017815">
    <property type="protein sequence ID" value="APA07395.1"/>
    <property type="molecule type" value="Genomic_DNA"/>
</dbReference>
<organism evidence="2 3">
    <name type="scientific">Sclerotinia sclerotiorum (strain ATCC 18683 / 1980 / Ss-1)</name>
    <name type="common">White mold</name>
    <name type="synonym">Whetzelinia sclerotiorum</name>
    <dbReference type="NCBI Taxonomy" id="665079"/>
    <lineage>
        <taxon>Eukaryota</taxon>
        <taxon>Fungi</taxon>
        <taxon>Dikarya</taxon>
        <taxon>Ascomycota</taxon>
        <taxon>Pezizomycotina</taxon>
        <taxon>Leotiomycetes</taxon>
        <taxon>Helotiales</taxon>
        <taxon>Sclerotiniaceae</taxon>
        <taxon>Sclerotinia</taxon>
    </lineage>
</organism>
<proteinExistence type="predicted"/>
<keyword evidence="1" id="KW-0175">Coiled coil</keyword>
<dbReference type="OrthoDB" id="3597832at2759"/>
<feature type="coiled-coil region" evidence="1">
    <location>
        <begin position="339"/>
        <end position="366"/>
    </location>
</feature>
<name>A0A1D9PXE0_SCLS1</name>
<reference evidence="3" key="1">
    <citation type="journal article" date="2017" name="Genome Biol. Evol.">
        <title>The complete genome sequence of the phytopathogenic fungus Sclerotinia sclerotiorum reveals insights into the genome architecture of broad host range pathogens.</title>
        <authorList>
            <person name="Derbyshire M."/>
            <person name="Denton-Giles M."/>
            <person name="Hegedus D."/>
            <person name="Seifbarghy S."/>
            <person name="Rollins J."/>
            <person name="van Kan J."/>
            <person name="Seidl M.F."/>
            <person name="Faino L."/>
            <person name="Mbengue M."/>
            <person name="Navaud O."/>
            <person name="Raffaele S."/>
            <person name="Hammond-Kosack K."/>
            <person name="Heard S."/>
            <person name="Oliver R."/>
        </authorList>
    </citation>
    <scope>NUCLEOTIDE SEQUENCE [LARGE SCALE GENOMIC DNA]</scope>
    <source>
        <strain evidence="3">ATCC 18683 / 1980 / Ss-1</strain>
    </source>
</reference>
<evidence type="ECO:0000256" key="1">
    <source>
        <dbReference type="SAM" id="Coils"/>
    </source>
</evidence>
<feature type="coiled-coil region" evidence="1">
    <location>
        <begin position="144"/>
        <end position="171"/>
    </location>
</feature>
<evidence type="ECO:0000313" key="2">
    <source>
        <dbReference type="EMBL" id="APA07395.1"/>
    </source>
</evidence>
<dbReference type="Proteomes" id="UP000177798">
    <property type="component" value="Chromosome 2"/>
</dbReference>
<sequence>MGSNGQDLLDRCQAASNEAISKSNNLTSFIADSRQQLLGASNSFFGELLDLAVAIRGNYDKTALTPPVRAQTTSKINNLVAGGEKIKAIADDAEKHVDTTDQEIANIVDDKLIPTLNEAKERQASMIAQAEYASRAASTSQDSANQAQETANAAQHELENAQRRLSDDEDAATGAQIGTVFAWIFCPPAGAALQFTVVQQARDRVNDARNNLNNAVGNVMARNQEVAAARIRQAEAEHRLMEINNALATMPSLLSVAEATRAHCEELRTPIIALKKQQDELADLLGDMQNAASIAKLDTRKKALASDILKVISMGLIDMTLITPAKAVQDELCNNDDEKKSVTVELAEQLKALEAAEAAINTAQLHLSSA</sequence>
<dbReference type="AlphaFoldDB" id="A0A1D9PXE0"/>
<accession>A0A1D9PXE0</accession>
<evidence type="ECO:0000313" key="3">
    <source>
        <dbReference type="Proteomes" id="UP000177798"/>
    </source>
</evidence>